<proteinExistence type="predicted"/>
<dbReference type="Proteomes" id="UP001239111">
    <property type="component" value="Chromosome 3"/>
</dbReference>
<protein>
    <submittedName>
        <fullName evidence="1">Uncharacterized protein</fullName>
    </submittedName>
</protein>
<evidence type="ECO:0000313" key="2">
    <source>
        <dbReference type="Proteomes" id="UP001239111"/>
    </source>
</evidence>
<keyword evidence="2" id="KW-1185">Reference proteome</keyword>
<accession>A0ACC2NLE1</accession>
<evidence type="ECO:0000313" key="1">
    <source>
        <dbReference type="EMBL" id="KAJ8671441.1"/>
    </source>
</evidence>
<name>A0ACC2NLE1_9HYME</name>
<comment type="caution">
    <text evidence="1">The sequence shown here is derived from an EMBL/GenBank/DDBJ whole genome shotgun (WGS) entry which is preliminary data.</text>
</comment>
<reference evidence="1" key="1">
    <citation type="submission" date="2023-04" db="EMBL/GenBank/DDBJ databases">
        <title>A chromosome-level genome assembly of the parasitoid wasp Eretmocerus hayati.</title>
        <authorList>
            <person name="Zhong Y."/>
            <person name="Liu S."/>
            <person name="Liu Y."/>
        </authorList>
    </citation>
    <scope>NUCLEOTIDE SEQUENCE</scope>
    <source>
        <strain evidence="1">ZJU_SS_LIU_2023</strain>
    </source>
</reference>
<gene>
    <name evidence="1" type="ORF">QAD02_002700</name>
</gene>
<sequence length="176" mass="19732">MHRSPISAGQPEPFTARATAGRASSALRETTRDKSSRRKSSRRIYSNKQRRHNPAIGTFCDCDSCLYWESLPVDARLPHTNAQSQGLDEITGEEYSNLRNPVTCIIDPARRSEEDMRKTTFASTALPRLLNVLQAIINLTPKATRKDLDSKGWNNSVEHSCRTIRGLNTFKVSSKA</sequence>
<dbReference type="EMBL" id="CM056743">
    <property type="protein sequence ID" value="KAJ8671441.1"/>
    <property type="molecule type" value="Genomic_DNA"/>
</dbReference>
<organism evidence="1 2">
    <name type="scientific">Eretmocerus hayati</name>
    <dbReference type="NCBI Taxonomy" id="131215"/>
    <lineage>
        <taxon>Eukaryota</taxon>
        <taxon>Metazoa</taxon>
        <taxon>Ecdysozoa</taxon>
        <taxon>Arthropoda</taxon>
        <taxon>Hexapoda</taxon>
        <taxon>Insecta</taxon>
        <taxon>Pterygota</taxon>
        <taxon>Neoptera</taxon>
        <taxon>Endopterygota</taxon>
        <taxon>Hymenoptera</taxon>
        <taxon>Apocrita</taxon>
        <taxon>Proctotrupomorpha</taxon>
        <taxon>Chalcidoidea</taxon>
        <taxon>Aphelinidae</taxon>
        <taxon>Aphelininae</taxon>
        <taxon>Eretmocerus</taxon>
    </lineage>
</organism>